<name>A0AAD4Z9T1_PRUDU</name>
<keyword evidence="2" id="KW-1185">Reference proteome</keyword>
<dbReference type="Proteomes" id="UP001054821">
    <property type="component" value="Chromosome 3"/>
</dbReference>
<gene>
    <name evidence="1" type="ORF">L3X38_017167</name>
</gene>
<dbReference type="EMBL" id="JAJFAZ020000003">
    <property type="protein sequence ID" value="KAI5337896.1"/>
    <property type="molecule type" value="Genomic_DNA"/>
</dbReference>
<protein>
    <submittedName>
        <fullName evidence="1">Uncharacterized protein</fullName>
    </submittedName>
</protein>
<accession>A0AAD4Z9T1</accession>
<evidence type="ECO:0000313" key="2">
    <source>
        <dbReference type="Proteomes" id="UP001054821"/>
    </source>
</evidence>
<comment type="caution">
    <text evidence="1">The sequence shown here is derived from an EMBL/GenBank/DDBJ whole genome shotgun (WGS) entry which is preliminary data.</text>
</comment>
<proteinExistence type="predicted"/>
<evidence type="ECO:0000313" key="1">
    <source>
        <dbReference type="EMBL" id="KAI5337896.1"/>
    </source>
</evidence>
<reference evidence="1 2" key="1">
    <citation type="journal article" date="2022" name="G3 (Bethesda)">
        <title>Whole-genome sequence and methylome profiling of the almond [Prunus dulcis (Mill.) D.A. Webb] cultivar 'Nonpareil'.</title>
        <authorList>
            <person name="D'Amico-Willman K.M."/>
            <person name="Ouma W.Z."/>
            <person name="Meulia T."/>
            <person name="Sideli G.M."/>
            <person name="Gradziel T.M."/>
            <person name="Fresnedo-Ramirez J."/>
        </authorList>
    </citation>
    <scope>NUCLEOTIDE SEQUENCE [LARGE SCALE GENOMIC DNA]</scope>
    <source>
        <strain evidence="1">Clone GOH B32 T37-40</strain>
    </source>
</reference>
<organism evidence="1 2">
    <name type="scientific">Prunus dulcis</name>
    <name type="common">Almond</name>
    <name type="synonym">Amygdalus dulcis</name>
    <dbReference type="NCBI Taxonomy" id="3755"/>
    <lineage>
        <taxon>Eukaryota</taxon>
        <taxon>Viridiplantae</taxon>
        <taxon>Streptophyta</taxon>
        <taxon>Embryophyta</taxon>
        <taxon>Tracheophyta</taxon>
        <taxon>Spermatophyta</taxon>
        <taxon>Magnoliopsida</taxon>
        <taxon>eudicotyledons</taxon>
        <taxon>Gunneridae</taxon>
        <taxon>Pentapetalae</taxon>
        <taxon>rosids</taxon>
        <taxon>fabids</taxon>
        <taxon>Rosales</taxon>
        <taxon>Rosaceae</taxon>
        <taxon>Amygdaloideae</taxon>
        <taxon>Amygdaleae</taxon>
        <taxon>Prunus</taxon>
    </lineage>
</organism>
<dbReference type="AlphaFoldDB" id="A0AAD4Z9T1"/>
<sequence length="132" mass="14652">MVGSETGPVRLVVKPQTRTISFSRRKPRIPPTISSGSIGDFTVIEPPSTPPKPGETGRVSSGVEFFRLQNLLCTTMRCQSLWRLVGEGGEAAFCPDDILRSRVCGILRISIRTSFDYRMDFAYCALSGFDRF</sequence>